<dbReference type="STRING" id="28092.WM40_23600"/>
<dbReference type="Pfam" id="PF19464">
    <property type="entry name" value="DUF6001"/>
    <property type="match status" value="1"/>
</dbReference>
<evidence type="ECO:0000313" key="1">
    <source>
        <dbReference type="EMBL" id="KKB61356.1"/>
    </source>
</evidence>
<dbReference type="PATRIC" id="fig|28092.6.peg.5554"/>
<accession>A0A0F5JU34</accession>
<evidence type="ECO:0000313" key="2">
    <source>
        <dbReference type="Proteomes" id="UP000033618"/>
    </source>
</evidence>
<reference evidence="1 2" key="1">
    <citation type="submission" date="2015-03" db="EMBL/GenBank/DDBJ databases">
        <title>Draft Genome Sequence of Burkholderia andropogonis type strain ICMP2807, isolated from Sorghum bicolor.</title>
        <authorList>
            <person name="Lopes-Santos L."/>
            <person name="Castro D.B."/>
            <person name="Ottoboni L.M."/>
            <person name="Park D."/>
            <person name="Weirc B.S."/>
            <person name="Destefano S.A."/>
        </authorList>
    </citation>
    <scope>NUCLEOTIDE SEQUENCE [LARGE SCALE GENOMIC DNA]</scope>
    <source>
        <strain evidence="1 2">ICMP2807</strain>
    </source>
</reference>
<dbReference type="Proteomes" id="UP000033618">
    <property type="component" value="Unassembled WGS sequence"/>
</dbReference>
<comment type="caution">
    <text evidence="1">The sequence shown here is derived from an EMBL/GenBank/DDBJ whole genome shotgun (WGS) entry which is preliminary data.</text>
</comment>
<dbReference type="AlphaFoldDB" id="A0A0F5JU34"/>
<name>A0A0F5JU34_9BURK</name>
<dbReference type="InterPro" id="IPR046043">
    <property type="entry name" value="DUF6001"/>
</dbReference>
<keyword evidence="2" id="KW-1185">Reference proteome</keyword>
<dbReference type="EMBL" id="LAQU01000047">
    <property type="protein sequence ID" value="KKB61356.1"/>
    <property type="molecule type" value="Genomic_DNA"/>
</dbReference>
<proteinExistence type="predicted"/>
<gene>
    <name evidence="1" type="ORF">WM40_23600</name>
</gene>
<sequence length="350" mass="38642">MNYSAFYSGNAKAFLAARNLSFDDLDTVVRRQYDDAELTLITSSPVHGVANAASDIDLICITDAMQSSDAMASQVYHNGHHMEVVAFASDEVLAACHELTVQQGKLPIDMLRVYRQWDKKQRISRKYLERIIAGVATDGSVPYLEWQGTLGATWSIASFDAFRQSAGFALLALRCKETRAAAGYATNALLYLMNAMLSKSGWTVSNKKWTLLRWHQATDSLRIWSNVRLVDVIDSLWDSIYPSCTTGLTEQLAERLVELVDLAESHFGYEVDYARLRPALRATSNAPFLPGSVFTLRSDGRAALLPTVDISDALTTHPRDLRATTPDVARHLLIGARVGVIGFSLTDSTS</sequence>
<dbReference type="OrthoDB" id="6977106at2"/>
<organism evidence="1 2">
    <name type="scientific">Robbsia andropogonis</name>
    <dbReference type="NCBI Taxonomy" id="28092"/>
    <lineage>
        <taxon>Bacteria</taxon>
        <taxon>Pseudomonadati</taxon>
        <taxon>Pseudomonadota</taxon>
        <taxon>Betaproteobacteria</taxon>
        <taxon>Burkholderiales</taxon>
        <taxon>Burkholderiaceae</taxon>
        <taxon>Robbsia</taxon>
    </lineage>
</organism>
<protein>
    <submittedName>
        <fullName evidence="1">Uncharacterized protein</fullName>
    </submittedName>
</protein>
<dbReference type="RefSeq" id="WP_046154160.1">
    <property type="nucleotide sequence ID" value="NZ_CADFGU010000003.1"/>
</dbReference>